<dbReference type="Pfam" id="PF14309">
    <property type="entry name" value="DUF4378"/>
    <property type="match status" value="1"/>
</dbReference>
<dbReference type="GO" id="GO:0051513">
    <property type="term" value="P:regulation of monopolar cell growth"/>
    <property type="evidence" value="ECO:0007669"/>
    <property type="project" value="InterPro"/>
</dbReference>
<feature type="compositionally biased region" description="Basic and acidic residues" evidence="1">
    <location>
        <begin position="545"/>
        <end position="554"/>
    </location>
</feature>
<comment type="caution">
    <text evidence="3">The sequence shown here is derived from an EMBL/GenBank/DDBJ whole genome shotgun (WGS) entry which is preliminary data.</text>
</comment>
<feature type="compositionally biased region" description="Polar residues" evidence="1">
    <location>
        <begin position="687"/>
        <end position="701"/>
    </location>
</feature>
<evidence type="ECO:0000259" key="2">
    <source>
        <dbReference type="Pfam" id="PF14309"/>
    </source>
</evidence>
<feature type="region of interest" description="Disordered" evidence="1">
    <location>
        <begin position="310"/>
        <end position="365"/>
    </location>
</feature>
<dbReference type="EMBL" id="JAEACU010000004">
    <property type="protein sequence ID" value="KAH7532737.1"/>
    <property type="molecule type" value="Genomic_DNA"/>
</dbReference>
<organism evidence="3 4">
    <name type="scientific">Ziziphus jujuba var. spinosa</name>
    <dbReference type="NCBI Taxonomy" id="714518"/>
    <lineage>
        <taxon>Eukaryota</taxon>
        <taxon>Viridiplantae</taxon>
        <taxon>Streptophyta</taxon>
        <taxon>Embryophyta</taxon>
        <taxon>Tracheophyta</taxon>
        <taxon>Spermatophyta</taxon>
        <taxon>Magnoliopsida</taxon>
        <taxon>eudicotyledons</taxon>
        <taxon>Gunneridae</taxon>
        <taxon>Pentapetalae</taxon>
        <taxon>rosids</taxon>
        <taxon>fabids</taxon>
        <taxon>Rosales</taxon>
        <taxon>Rhamnaceae</taxon>
        <taxon>Paliureae</taxon>
        <taxon>Ziziphus</taxon>
    </lineage>
</organism>
<gene>
    <name evidence="3" type="ORF">FEM48_Zijuj04G0054000</name>
</gene>
<feature type="compositionally biased region" description="Polar residues" evidence="1">
    <location>
        <begin position="310"/>
        <end position="327"/>
    </location>
</feature>
<feature type="region of interest" description="Disordered" evidence="1">
    <location>
        <begin position="384"/>
        <end position="416"/>
    </location>
</feature>
<feature type="compositionally biased region" description="Low complexity" evidence="1">
    <location>
        <begin position="599"/>
        <end position="609"/>
    </location>
</feature>
<feature type="compositionally biased region" description="Polar residues" evidence="1">
    <location>
        <begin position="135"/>
        <end position="145"/>
    </location>
</feature>
<feature type="compositionally biased region" description="Polar residues" evidence="1">
    <location>
        <begin position="522"/>
        <end position="544"/>
    </location>
</feature>
<feature type="compositionally biased region" description="Polar residues" evidence="1">
    <location>
        <begin position="51"/>
        <end position="66"/>
    </location>
</feature>
<protein>
    <recommendedName>
        <fullName evidence="2">DUF4378 domain-containing protein</fullName>
    </recommendedName>
</protein>
<feature type="region of interest" description="Disordered" evidence="1">
    <location>
        <begin position="522"/>
        <end position="741"/>
    </location>
</feature>
<dbReference type="InterPro" id="IPR025486">
    <property type="entry name" value="DUF4378"/>
</dbReference>
<reference evidence="3" key="1">
    <citation type="journal article" date="2021" name="Front. Plant Sci.">
        <title>Chromosome-Scale Genome Assembly for Chinese Sour Jujube and Insights Into Its Genome Evolution and Domestication Signature.</title>
        <authorList>
            <person name="Shen L.-Y."/>
            <person name="Luo H."/>
            <person name="Wang X.-L."/>
            <person name="Wang X.-M."/>
            <person name="Qiu X.-J."/>
            <person name="Liu H."/>
            <person name="Zhou S.-S."/>
            <person name="Jia K.-H."/>
            <person name="Nie S."/>
            <person name="Bao Y.-T."/>
            <person name="Zhang R.-G."/>
            <person name="Yun Q.-Z."/>
            <person name="Chai Y.-H."/>
            <person name="Lu J.-Y."/>
            <person name="Li Y."/>
            <person name="Zhao S.-W."/>
            <person name="Mao J.-F."/>
            <person name="Jia S.-G."/>
            <person name="Mao Y.-M."/>
        </authorList>
    </citation>
    <scope>NUCLEOTIDE SEQUENCE</scope>
    <source>
        <strain evidence="3">AT0</strain>
        <tissue evidence="3">Leaf</tissue>
    </source>
</reference>
<feature type="compositionally biased region" description="Polar residues" evidence="1">
    <location>
        <begin position="582"/>
        <end position="592"/>
    </location>
</feature>
<evidence type="ECO:0000313" key="3">
    <source>
        <dbReference type="EMBL" id="KAH7532737.1"/>
    </source>
</evidence>
<feature type="region of interest" description="Disordered" evidence="1">
    <location>
        <begin position="486"/>
        <end position="506"/>
    </location>
</feature>
<dbReference type="PANTHER" id="PTHR31680:SF15">
    <property type="entry name" value="PROTEIN LONGIFOLIA 2"/>
    <property type="match status" value="1"/>
</dbReference>
<feature type="compositionally biased region" description="Polar residues" evidence="1">
    <location>
        <begin position="104"/>
        <end position="124"/>
    </location>
</feature>
<feature type="region of interest" description="Disordered" evidence="1">
    <location>
        <begin position="249"/>
        <end position="268"/>
    </location>
</feature>
<evidence type="ECO:0000313" key="4">
    <source>
        <dbReference type="Proteomes" id="UP000813462"/>
    </source>
</evidence>
<proteinExistence type="predicted"/>
<feature type="compositionally biased region" description="Low complexity" evidence="1">
    <location>
        <begin position="85"/>
        <end position="103"/>
    </location>
</feature>
<feature type="compositionally biased region" description="Polar residues" evidence="1">
    <location>
        <begin position="406"/>
        <end position="415"/>
    </location>
</feature>
<dbReference type="PANTHER" id="PTHR31680">
    <property type="entry name" value="LONGIFOLIA PROTEIN"/>
    <property type="match status" value="1"/>
</dbReference>
<dbReference type="InterPro" id="IPR033334">
    <property type="entry name" value="LNG1/2"/>
</dbReference>
<sequence>MSAKFIYSMTDENPDLHKQIGCMNGIFQLFDRHRFLSSRRINGHIHKGLPQGQNNQQAVQPNSPQQKVTEKNTKKVVKEKRRISTESSRTSFSSSSCSSSFSSVDYNRTTHIEQSQSSQTSFAETPTRDLLINKPNASKQSSRQSLDLRDAVKDSLHREVRGVSLKTAAKDAVVQTLKYIDSPRPSQPQKSVKPRFSGLNVSLRVYEEKDGCTHSTPREIRRLSYDEKESRDMLKSTMKLKELPRLSLDSRERPVRGSTCESKSNYLRKDLQQEKMNCNEMINLQQEPGSSKRPSSFIVAKLMGLETFPESTSTHNDSLRLTSTCQTDKYDPLARSSRASNENRTDPFSGSSRNSHKAAASLQMKNADAVTKATLSQKFPIESAPWRYPHGSRSSQSPAFKCQEAPTKTTNSSPSVYGEIEKRLAELEFKTSAKDLRALKQILEAMQKTKEILDDKKDQTSNFVAQMSNNSSLDHSTKLAIQSNLQSSISNSPKAKASKSPKSYKSPIVIMKPAKLVGKNIDPTSTVSSNNNLFGLPKLQTNDLAENRKNDANKRTAKSVTPKRTYIANPINQHHSSMDKIPNTQTSKMPQNSREDKGASSGKTSGTSSPRLQHRRFVMDRQACLPSPDPTKTRRQQSRQPIESGSPGRKYRPKSPNPQRSNDHLCESTTNIRTLSQQDDDSSLQSESNASNRDNEVTSIIQPPKTHDTYFKHKQKQKNPAARLSENRTTAEPAKVISEQPSPVSVLDAAFYRDDSPSPVKKKSNAFKDQNMKIITTLINIKVSDDDALYADEVEWDTEAPAQAYMSIKSSLSKEIDHKISQDISLLVQNPQQLNCIYKESIMCSSELHYDSTNPDHIYILDILSASGLLRNLDLGLTNIQSQPSDKLINPSLFLELEQIKESTQILCNEEASKTLLQPIPVQKTKRKLVFDVVNEIVVRKLVVQDSFKQWFSPEKLGGRKPRGQQLLRELCSEVDRLQSNNSNRNQDDEDDNLGSILCEDMMHWLLNWTECSSEIPALVLDIERLIFKDLITEVVSGDAAGLQGHTGGHRRQLFSK</sequence>
<dbReference type="AlphaFoldDB" id="A0A978VI18"/>
<feature type="region of interest" description="Disordered" evidence="1">
    <location>
        <begin position="44"/>
        <end position="146"/>
    </location>
</feature>
<feature type="domain" description="DUF4378" evidence="2">
    <location>
        <begin position="856"/>
        <end position="1034"/>
    </location>
</feature>
<feature type="compositionally biased region" description="Polar residues" evidence="1">
    <location>
        <begin position="337"/>
        <end position="353"/>
    </location>
</feature>
<name>A0A978VI18_ZIZJJ</name>
<evidence type="ECO:0000256" key="1">
    <source>
        <dbReference type="SAM" id="MobiDB-lite"/>
    </source>
</evidence>
<accession>A0A978VI18</accession>
<dbReference type="Proteomes" id="UP000813462">
    <property type="component" value="Unassembled WGS sequence"/>
</dbReference>